<comment type="similarity">
    <text evidence="7">Belongs to the binding-protein-dependent transport system permease family.</text>
</comment>
<organism evidence="9 10">
    <name type="scientific">Paenibacillus hodogayensis</name>
    <dbReference type="NCBI Taxonomy" id="279208"/>
    <lineage>
        <taxon>Bacteria</taxon>
        <taxon>Bacillati</taxon>
        <taxon>Bacillota</taxon>
        <taxon>Bacilli</taxon>
        <taxon>Bacillales</taxon>
        <taxon>Paenibacillaceae</taxon>
        <taxon>Paenibacillus</taxon>
    </lineage>
</organism>
<feature type="transmembrane region" description="Helical" evidence="7">
    <location>
        <begin position="166"/>
        <end position="188"/>
    </location>
</feature>
<evidence type="ECO:0000313" key="9">
    <source>
        <dbReference type="EMBL" id="MFB9753120.1"/>
    </source>
</evidence>
<dbReference type="EMBL" id="JBHMAG010000012">
    <property type="protein sequence ID" value="MFB9753120.1"/>
    <property type="molecule type" value="Genomic_DNA"/>
</dbReference>
<feature type="domain" description="ABC transmembrane type-1" evidence="8">
    <location>
        <begin position="83"/>
        <end position="304"/>
    </location>
</feature>
<dbReference type="Gene3D" id="1.10.3720.10">
    <property type="entry name" value="MetI-like"/>
    <property type="match status" value="1"/>
</dbReference>
<feature type="transmembrane region" description="Helical" evidence="7">
    <location>
        <begin position="218"/>
        <end position="238"/>
    </location>
</feature>
<dbReference type="CDD" id="cd06261">
    <property type="entry name" value="TM_PBP2"/>
    <property type="match status" value="1"/>
</dbReference>
<keyword evidence="3" id="KW-1003">Cell membrane</keyword>
<evidence type="ECO:0000256" key="7">
    <source>
        <dbReference type="RuleBase" id="RU363032"/>
    </source>
</evidence>
<evidence type="ECO:0000313" key="10">
    <source>
        <dbReference type="Proteomes" id="UP001589619"/>
    </source>
</evidence>
<feature type="transmembrane region" description="Helical" evidence="7">
    <location>
        <begin position="118"/>
        <end position="140"/>
    </location>
</feature>
<evidence type="ECO:0000256" key="6">
    <source>
        <dbReference type="ARBA" id="ARBA00023136"/>
    </source>
</evidence>
<evidence type="ECO:0000256" key="5">
    <source>
        <dbReference type="ARBA" id="ARBA00022989"/>
    </source>
</evidence>
<evidence type="ECO:0000256" key="2">
    <source>
        <dbReference type="ARBA" id="ARBA00022448"/>
    </source>
</evidence>
<keyword evidence="10" id="KW-1185">Reference proteome</keyword>
<reference evidence="9 10" key="1">
    <citation type="submission" date="2024-09" db="EMBL/GenBank/DDBJ databases">
        <authorList>
            <person name="Sun Q."/>
            <person name="Mori K."/>
        </authorList>
    </citation>
    <scope>NUCLEOTIDE SEQUENCE [LARGE SCALE GENOMIC DNA]</scope>
    <source>
        <strain evidence="9 10">JCM 12520</strain>
    </source>
</reference>
<feature type="transmembrane region" description="Helical" evidence="7">
    <location>
        <begin position="21"/>
        <end position="40"/>
    </location>
</feature>
<evidence type="ECO:0000256" key="3">
    <source>
        <dbReference type="ARBA" id="ARBA00022475"/>
    </source>
</evidence>
<gene>
    <name evidence="9" type="ORF">ACFFNY_16260</name>
</gene>
<name>A0ABV5VXU0_9BACL</name>
<keyword evidence="4 7" id="KW-0812">Transmembrane</keyword>
<accession>A0ABV5VXU0</accession>
<dbReference type="InterPro" id="IPR000515">
    <property type="entry name" value="MetI-like"/>
</dbReference>
<evidence type="ECO:0000259" key="8">
    <source>
        <dbReference type="PROSITE" id="PS50928"/>
    </source>
</evidence>
<evidence type="ECO:0000256" key="1">
    <source>
        <dbReference type="ARBA" id="ARBA00004651"/>
    </source>
</evidence>
<dbReference type="PANTHER" id="PTHR43744:SF12">
    <property type="entry name" value="ABC TRANSPORTER PERMEASE PROTEIN MG189-RELATED"/>
    <property type="match status" value="1"/>
</dbReference>
<feature type="transmembrane region" description="Helical" evidence="7">
    <location>
        <begin position="87"/>
        <end position="109"/>
    </location>
</feature>
<keyword evidence="2 7" id="KW-0813">Transport</keyword>
<comment type="subcellular location">
    <subcellularLocation>
        <location evidence="1 7">Cell membrane</location>
        <topology evidence="1 7">Multi-pass membrane protein</topology>
    </subcellularLocation>
</comment>
<dbReference type="Proteomes" id="UP001589619">
    <property type="component" value="Unassembled WGS sequence"/>
</dbReference>
<dbReference type="PROSITE" id="PS50928">
    <property type="entry name" value="ABC_TM1"/>
    <property type="match status" value="1"/>
</dbReference>
<comment type="caution">
    <text evidence="9">The sequence shown here is derived from an EMBL/GenBank/DDBJ whole genome shotgun (WGS) entry which is preliminary data.</text>
</comment>
<dbReference type="InterPro" id="IPR035906">
    <property type="entry name" value="MetI-like_sf"/>
</dbReference>
<sequence length="320" mass="36009">MNAHRYRMQLVSDRLKHGVWVFVRAVLVIGLSFVILHPILQKLAETFKDPADLYNPNIVWIPVHVTLANVKVVWNVLDYGRTTLNTALLSGCVMVAQTAVCALAGYAFARLRFRGSEFLFVCAVFTILVPPQTIMVPLYMQFKSFDIFNLVTLLTGRDGIPLINTYWPLVLSSLTGMGVKSGLFIYIFRQFFRGLPKELEEAAFVDGAGVVRTFVRIALPNAVPALVTVMLFTFVWQWNDTFFSGMYMGETGLLSNKMAMLDPYLKKLLTGDANLLGVDPFHLSLLKDVAVLFMMLPLIVLYLFVQNYFVESVERTGLIG</sequence>
<dbReference type="Pfam" id="PF00528">
    <property type="entry name" value="BPD_transp_1"/>
    <property type="match status" value="1"/>
</dbReference>
<evidence type="ECO:0000256" key="4">
    <source>
        <dbReference type="ARBA" id="ARBA00022692"/>
    </source>
</evidence>
<dbReference type="RefSeq" id="WP_344902300.1">
    <property type="nucleotide sequence ID" value="NZ_BAAAYO010000001.1"/>
</dbReference>
<feature type="transmembrane region" description="Helical" evidence="7">
    <location>
        <begin position="289"/>
        <end position="310"/>
    </location>
</feature>
<keyword evidence="5 7" id="KW-1133">Transmembrane helix</keyword>
<dbReference type="PANTHER" id="PTHR43744">
    <property type="entry name" value="ABC TRANSPORTER PERMEASE PROTEIN MG189-RELATED-RELATED"/>
    <property type="match status" value="1"/>
</dbReference>
<dbReference type="SUPFAM" id="SSF161098">
    <property type="entry name" value="MetI-like"/>
    <property type="match status" value="1"/>
</dbReference>
<keyword evidence="6 7" id="KW-0472">Membrane</keyword>
<protein>
    <submittedName>
        <fullName evidence="9">Carbohydrate ABC transporter permease</fullName>
    </submittedName>
</protein>
<proteinExistence type="inferred from homology"/>